<protein>
    <recommendedName>
        <fullName evidence="3">Thiopeptide-type bacteriocin biosynthesis domain-containing protein</fullName>
    </recommendedName>
</protein>
<accession>A0A917FIK5</accession>
<evidence type="ECO:0008006" key="3">
    <source>
        <dbReference type="Google" id="ProtNLM"/>
    </source>
</evidence>
<gene>
    <name evidence="1" type="ORF">GCM10010912_31770</name>
</gene>
<reference evidence="1" key="1">
    <citation type="journal article" date="2014" name="Int. J. Syst. Evol. Microbiol.">
        <title>Complete genome sequence of Corynebacterium casei LMG S-19264T (=DSM 44701T), isolated from a smear-ripened cheese.</title>
        <authorList>
            <consortium name="US DOE Joint Genome Institute (JGI-PGF)"/>
            <person name="Walter F."/>
            <person name="Albersmeier A."/>
            <person name="Kalinowski J."/>
            <person name="Ruckert C."/>
        </authorList>
    </citation>
    <scope>NUCLEOTIDE SEQUENCE</scope>
    <source>
        <strain evidence="1">CGMCC 1.16134</strain>
    </source>
</reference>
<dbReference type="EMBL" id="BMKR01000011">
    <property type="protein sequence ID" value="GGF84187.1"/>
    <property type="molecule type" value="Genomic_DNA"/>
</dbReference>
<evidence type="ECO:0000313" key="1">
    <source>
        <dbReference type="EMBL" id="GGF84187.1"/>
    </source>
</evidence>
<proteinExistence type="predicted"/>
<comment type="caution">
    <text evidence="1">The sequence shown here is derived from an EMBL/GenBank/DDBJ whole genome shotgun (WGS) entry which is preliminary data.</text>
</comment>
<organism evidence="1 2">
    <name type="scientific">Paenibacillus albidus</name>
    <dbReference type="NCBI Taxonomy" id="2041023"/>
    <lineage>
        <taxon>Bacteria</taxon>
        <taxon>Bacillati</taxon>
        <taxon>Bacillota</taxon>
        <taxon>Bacilli</taxon>
        <taxon>Bacillales</taxon>
        <taxon>Paenibacillaceae</taxon>
        <taxon>Paenibacillus</taxon>
    </lineage>
</organism>
<dbReference type="Proteomes" id="UP000637643">
    <property type="component" value="Unassembled WGS sequence"/>
</dbReference>
<dbReference type="AlphaFoldDB" id="A0A917FIK5"/>
<keyword evidence="2" id="KW-1185">Reference proteome</keyword>
<evidence type="ECO:0000313" key="2">
    <source>
        <dbReference type="Proteomes" id="UP000637643"/>
    </source>
</evidence>
<name>A0A917FIK5_9BACL</name>
<sequence length="365" mass="42708">MRLRTISCYLYDSEATAFLLQGVIRYVHARRLMNVILQKSWTFGFHVKISFPAAEADNGLEPVIRRLAERYGKPRERREYAAYEEILHKLAVLENYTEAYLPLFKDGTVTAEETEGLLHGNTLGSSRVNYEIELLKSQLLVDLYDTWGELPEDRQNIECAKMFMITVNRSPGGIKFGYLSLRSNFEYFISRMEVTGKKEENKRRIWEALFSRTEEEQQFILQGVKRFAEGRYDREFIFGRLQIFVDCLLSVLSQGYDEGEIKAERLRTGGDFLQRYDALNDFHWTFHSPSELQKHQEKNFILYRIIDSVLYALMSLLQVTSVRKQHISGLVAECVEQGFSMNWRDSYLEMNLAQHHGEASEKMIH</sequence>
<reference evidence="1" key="2">
    <citation type="submission" date="2020-09" db="EMBL/GenBank/DDBJ databases">
        <authorList>
            <person name="Sun Q."/>
            <person name="Zhou Y."/>
        </authorList>
    </citation>
    <scope>NUCLEOTIDE SEQUENCE</scope>
    <source>
        <strain evidence="1">CGMCC 1.16134</strain>
    </source>
</reference>